<keyword evidence="2" id="KW-1185">Reference proteome</keyword>
<sequence length="78" mass="8262">SFPHGSATSPGLLYHLTASHSISIDHCTQVIMYNTRHRGGLTTHGVPGLWGIMGPLCPCPNSKKPMKKVPGASHGAPY</sequence>
<evidence type="ECO:0000313" key="1">
    <source>
        <dbReference type="EMBL" id="CAI9581130.1"/>
    </source>
</evidence>
<proteinExistence type="predicted"/>
<evidence type="ECO:0000313" key="2">
    <source>
        <dbReference type="Proteomes" id="UP001162483"/>
    </source>
</evidence>
<dbReference type="EMBL" id="CATNWA010015242">
    <property type="protein sequence ID" value="CAI9581130.1"/>
    <property type="molecule type" value="Genomic_DNA"/>
</dbReference>
<protein>
    <submittedName>
        <fullName evidence="1">Uncharacterized protein</fullName>
    </submittedName>
</protein>
<reference evidence="1" key="1">
    <citation type="submission" date="2023-05" db="EMBL/GenBank/DDBJ databases">
        <authorList>
            <person name="Stuckert A."/>
        </authorList>
    </citation>
    <scope>NUCLEOTIDE SEQUENCE</scope>
</reference>
<dbReference type="Proteomes" id="UP001162483">
    <property type="component" value="Unassembled WGS sequence"/>
</dbReference>
<comment type="caution">
    <text evidence="1">The sequence shown here is derived from an EMBL/GenBank/DDBJ whole genome shotgun (WGS) entry which is preliminary data.</text>
</comment>
<accession>A0ABN9EAR5</accession>
<name>A0ABN9EAR5_9NEOB</name>
<feature type="non-terminal residue" evidence="1">
    <location>
        <position position="1"/>
    </location>
</feature>
<gene>
    <name evidence="1" type="ORF">SPARVUS_LOCUS9400819</name>
</gene>
<organism evidence="1 2">
    <name type="scientific">Staurois parvus</name>
    <dbReference type="NCBI Taxonomy" id="386267"/>
    <lineage>
        <taxon>Eukaryota</taxon>
        <taxon>Metazoa</taxon>
        <taxon>Chordata</taxon>
        <taxon>Craniata</taxon>
        <taxon>Vertebrata</taxon>
        <taxon>Euteleostomi</taxon>
        <taxon>Amphibia</taxon>
        <taxon>Batrachia</taxon>
        <taxon>Anura</taxon>
        <taxon>Neobatrachia</taxon>
        <taxon>Ranoidea</taxon>
        <taxon>Ranidae</taxon>
        <taxon>Staurois</taxon>
    </lineage>
</organism>